<dbReference type="GO" id="GO:0030170">
    <property type="term" value="F:pyridoxal phosphate binding"/>
    <property type="evidence" value="ECO:0007669"/>
    <property type="project" value="InterPro"/>
</dbReference>
<geneLocation type="plasmid" evidence="7">
    <name>II</name>
</geneLocation>
<dbReference type="InterPro" id="IPR015421">
    <property type="entry name" value="PyrdxlP-dep_Trfase_major"/>
</dbReference>
<dbReference type="AlphaFoldDB" id="A0A375IPD8"/>
<feature type="domain" description="HTH gntR-type" evidence="6">
    <location>
        <begin position="21"/>
        <end position="89"/>
    </location>
</feature>
<dbReference type="InterPro" id="IPR036390">
    <property type="entry name" value="WH_DNA-bd_sf"/>
</dbReference>
<evidence type="ECO:0000256" key="2">
    <source>
        <dbReference type="ARBA" id="ARBA00022898"/>
    </source>
</evidence>
<evidence type="ECO:0000313" key="7">
    <source>
        <dbReference type="EMBL" id="SPK75971.1"/>
    </source>
</evidence>
<dbReference type="Pfam" id="PF00392">
    <property type="entry name" value="GntR"/>
    <property type="match status" value="1"/>
</dbReference>
<dbReference type="EMBL" id="LT991977">
    <property type="protein sequence ID" value="SPK75971.1"/>
    <property type="molecule type" value="Genomic_DNA"/>
</dbReference>
<organism evidence="7 8">
    <name type="scientific">Cupriavidus taiwanensis</name>
    <dbReference type="NCBI Taxonomy" id="164546"/>
    <lineage>
        <taxon>Bacteria</taxon>
        <taxon>Pseudomonadati</taxon>
        <taxon>Pseudomonadota</taxon>
        <taxon>Betaproteobacteria</taxon>
        <taxon>Burkholderiales</taxon>
        <taxon>Burkholderiaceae</taxon>
        <taxon>Cupriavidus</taxon>
    </lineage>
</organism>
<sequence length="492" mass="54114">MSTTTFAPALVGHGKQGEGLSTLYHRLADVIQQSIDQGIFRAGEKIPSVRKASQHHRMSISTVLRAYLLLESRGVIESRPQSGYFVRARTAVPTVRAAQSDGPLLEDVDVARLMLSTLRAIQMDDAVPFGSPYPNPALLPCERIAQYANTQARRHSKGTMLDDLPPGNPAFIRQLARRYVGNGQQADPNEFVVTIGATEAVRLCLQAVARPGDAIVVESPSYYGTLETIAHLGMRAVEVATDSSGSIDMGELARAVSGQRIAACMLTANHPNPLGRQMPEEKKRGLVKFLTSRDIPIIENDEYSELYFGATHPASLKSFDTRGLVLHCGSFSRCLTHRHRIGWALPGRFRQQVEKLKFLSTLTTPANVQLALAEYLKNDGYDHHLRRLRKVLAQNANIMRSAVQRFFPAGTRTSTPTGGYVLWVELPKQANSLALYRDALACGITIAPGRLFGTTGQFNHHLRLNFSGDWTPATEHAIRTLGQMVSTSMHRG</sequence>
<keyword evidence="7" id="KW-0032">Aminotransferase</keyword>
<dbReference type="SMART" id="SM00345">
    <property type="entry name" value="HTH_GNTR"/>
    <property type="match status" value="1"/>
</dbReference>
<keyword evidence="3" id="KW-0805">Transcription regulation</keyword>
<gene>
    <name evidence="7" type="ORF">CT19425_MP70131</name>
</gene>
<dbReference type="Gene3D" id="3.90.1150.10">
    <property type="entry name" value="Aspartate Aminotransferase, domain 1"/>
    <property type="match status" value="1"/>
</dbReference>
<keyword evidence="5" id="KW-0804">Transcription</keyword>
<dbReference type="PROSITE" id="PS50949">
    <property type="entry name" value="HTH_GNTR"/>
    <property type="match status" value="1"/>
</dbReference>
<dbReference type="PANTHER" id="PTHR46577:SF2">
    <property type="entry name" value="TRANSCRIPTIONAL REGULATORY PROTEIN"/>
    <property type="match status" value="1"/>
</dbReference>
<keyword evidence="2" id="KW-0663">Pyridoxal phosphate</keyword>
<dbReference type="CDD" id="cd07377">
    <property type="entry name" value="WHTH_GntR"/>
    <property type="match status" value="1"/>
</dbReference>
<evidence type="ECO:0000259" key="6">
    <source>
        <dbReference type="PROSITE" id="PS50949"/>
    </source>
</evidence>
<keyword evidence="7" id="KW-0614">Plasmid</keyword>
<evidence type="ECO:0000256" key="3">
    <source>
        <dbReference type="ARBA" id="ARBA00023015"/>
    </source>
</evidence>
<dbReference type="Gene3D" id="3.40.640.10">
    <property type="entry name" value="Type I PLP-dependent aspartate aminotransferase-like (Major domain)"/>
    <property type="match status" value="1"/>
</dbReference>
<dbReference type="CDD" id="cd00609">
    <property type="entry name" value="AAT_like"/>
    <property type="match status" value="1"/>
</dbReference>
<reference evidence="7 8" key="1">
    <citation type="submission" date="2018-01" db="EMBL/GenBank/DDBJ databases">
        <authorList>
            <person name="Gaut B.S."/>
            <person name="Morton B.R."/>
            <person name="Clegg M.T."/>
            <person name="Duvall M.R."/>
        </authorList>
    </citation>
    <scope>NUCLEOTIDE SEQUENCE [LARGE SCALE GENOMIC DNA]</scope>
    <source>
        <strain evidence="7">Cupriavidus taiwanensis LMG 19425</strain>
        <plasmid evidence="8">Plasmid ii</plasmid>
    </source>
</reference>
<dbReference type="InterPro" id="IPR015422">
    <property type="entry name" value="PyrdxlP-dep_Trfase_small"/>
</dbReference>
<proteinExistence type="inferred from homology"/>
<dbReference type="Gene3D" id="1.10.10.10">
    <property type="entry name" value="Winged helix-like DNA-binding domain superfamily/Winged helix DNA-binding domain"/>
    <property type="match status" value="1"/>
</dbReference>
<keyword evidence="7" id="KW-0808">Transferase</keyword>
<dbReference type="InterPro" id="IPR004839">
    <property type="entry name" value="Aminotransferase_I/II_large"/>
</dbReference>
<keyword evidence="4" id="KW-0238">DNA-binding</keyword>
<dbReference type="GO" id="GO:0003700">
    <property type="term" value="F:DNA-binding transcription factor activity"/>
    <property type="evidence" value="ECO:0007669"/>
    <property type="project" value="InterPro"/>
</dbReference>
<dbReference type="GO" id="GO:0008483">
    <property type="term" value="F:transaminase activity"/>
    <property type="evidence" value="ECO:0007669"/>
    <property type="project" value="UniProtKB-KW"/>
</dbReference>
<dbReference type="RefSeq" id="WP_115665596.1">
    <property type="nucleotide sequence ID" value="NZ_LT991977.1"/>
</dbReference>
<dbReference type="InterPro" id="IPR051446">
    <property type="entry name" value="HTH_trans_reg/aminotransferase"/>
</dbReference>
<evidence type="ECO:0000313" key="8">
    <source>
        <dbReference type="Proteomes" id="UP000255505"/>
    </source>
</evidence>
<protein>
    <submittedName>
        <fullName evidence="7">Transcriptional regulator, MocR family</fullName>
        <ecNumber evidence="7">2.6.1.-</ecNumber>
    </submittedName>
</protein>
<dbReference type="Pfam" id="PF00155">
    <property type="entry name" value="Aminotran_1_2"/>
    <property type="match status" value="1"/>
</dbReference>
<dbReference type="InterPro" id="IPR036388">
    <property type="entry name" value="WH-like_DNA-bd_sf"/>
</dbReference>
<dbReference type="EC" id="2.6.1.-" evidence="7"/>
<evidence type="ECO:0000256" key="1">
    <source>
        <dbReference type="ARBA" id="ARBA00005384"/>
    </source>
</evidence>
<dbReference type="InterPro" id="IPR000524">
    <property type="entry name" value="Tscrpt_reg_HTH_GntR"/>
</dbReference>
<comment type="similarity">
    <text evidence="1">In the C-terminal section; belongs to the class-I pyridoxal-phosphate-dependent aminotransferase family.</text>
</comment>
<accession>A0A375IPD8</accession>
<dbReference type="InterPro" id="IPR015424">
    <property type="entry name" value="PyrdxlP-dep_Trfase"/>
</dbReference>
<dbReference type="Proteomes" id="UP000255505">
    <property type="component" value="Plasmid II"/>
</dbReference>
<name>A0A375IPD8_9BURK</name>
<dbReference type="SUPFAM" id="SSF53383">
    <property type="entry name" value="PLP-dependent transferases"/>
    <property type="match status" value="1"/>
</dbReference>
<dbReference type="SUPFAM" id="SSF46785">
    <property type="entry name" value="Winged helix' DNA-binding domain"/>
    <property type="match status" value="1"/>
</dbReference>
<evidence type="ECO:0000256" key="5">
    <source>
        <dbReference type="ARBA" id="ARBA00023163"/>
    </source>
</evidence>
<dbReference type="GO" id="GO:0003677">
    <property type="term" value="F:DNA binding"/>
    <property type="evidence" value="ECO:0007669"/>
    <property type="project" value="UniProtKB-KW"/>
</dbReference>
<dbReference type="PANTHER" id="PTHR46577">
    <property type="entry name" value="HTH-TYPE TRANSCRIPTIONAL REGULATORY PROTEIN GABR"/>
    <property type="match status" value="1"/>
</dbReference>
<evidence type="ECO:0000256" key="4">
    <source>
        <dbReference type="ARBA" id="ARBA00023125"/>
    </source>
</evidence>